<feature type="region of interest" description="Disordered" evidence="1">
    <location>
        <begin position="11"/>
        <end position="129"/>
    </location>
</feature>
<evidence type="ECO:0008006" key="4">
    <source>
        <dbReference type="Google" id="ProtNLM"/>
    </source>
</evidence>
<sequence>MEEILASIRRIISEDGAADEAEPAPAPKAAKPAPKPQPVAEPEPEPEPEVDFEPVPAEEPEPEFEPEPEIEEEAFVPEEEEEDILDLTEKVEEEAEVEPLFEEQRRRAQAAPPPQPDFEEEDEGLVSPPKRDEAVSAFANLTSTLEARHPELPIGAGHKTLESLTKEVMRPMLKDWLDKNLPHIVERLVREEIERIARQGQRNPEE</sequence>
<dbReference type="InterPro" id="IPR019632">
    <property type="entry name" value="DUF2497"/>
</dbReference>
<evidence type="ECO:0000313" key="3">
    <source>
        <dbReference type="Proteomes" id="UP000277424"/>
    </source>
</evidence>
<dbReference type="RefSeq" id="WP_220660216.1">
    <property type="nucleotide sequence ID" value="NZ_RBIG01000001.1"/>
</dbReference>
<feature type="compositionally biased region" description="Acidic residues" evidence="1">
    <location>
        <begin position="42"/>
        <end position="101"/>
    </location>
</feature>
<dbReference type="AlphaFoldDB" id="A0A420WQ20"/>
<dbReference type="Pfam" id="PF10691">
    <property type="entry name" value="DUF2497"/>
    <property type="match status" value="1"/>
</dbReference>
<gene>
    <name evidence="2" type="ORF">BCL74_0909</name>
</gene>
<evidence type="ECO:0000313" key="2">
    <source>
        <dbReference type="EMBL" id="RKQ73134.1"/>
    </source>
</evidence>
<dbReference type="EMBL" id="RBIG01000001">
    <property type="protein sequence ID" value="RKQ73134.1"/>
    <property type="molecule type" value="Genomic_DNA"/>
</dbReference>
<evidence type="ECO:0000256" key="1">
    <source>
        <dbReference type="SAM" id="MobiDB-lite"/>
    </source>
</evidence>
<dbReference type="Proteomes" id="UP000277424">
    <property type="component" value="Unassembled WGS sequence"/>
</dbReference>
<accession>A0A420WQ20</accession>
<organism evidence="2 3">
    <name type="scientific">Oceanibaculum indicum</name>
    <dbReference type="NCBI Taxonomy" id="526216"/>
    <lineage>
        <taxon>Bacteria</taxon>
        <taxon>Pseudomonadati</taxon>
        <taxon>Pseudomonadota</taxon>
        <taxon>Alphaproteobacteria</taxon>
        <taxon>Rhodospirillales</taxon>
        <taxon>Oceanibaculaceae</taxon>
        <taxon>Oceanibaculum</taxon>
    </lineage>
</organism>
<protein>
    <recommendedName>
        <fullName evidence="4">DUF2497 domain-containing protein</fullName>
    </recommendedName>
</protein>
<comment type="caution">
    <text evidence="2">The sequence shown here is derived from an EMBL/GenBank/DDBJ whole genome shotgun (WGS) entry which is preliminary data.</text>
</comment>
<reference evidence="2 3" key="1">
    <citation type="submission" date="2018-10" db="EMBL/GenBank/DDBJ databases">
        <title>Comparative analysis of microorganisms from saline springs in Andes Mountain Range, Colombia.</title>
        <authorList>
            <person name="Rubin E."/>
        </authorList>
    </citation>
    <scope>NUCLEOTIDE SEQUENCE [LARGE SCALE GENOMIC DNA]</scope>
    <source>
        <strain evidence="2 3">USBA 36</strain>
    </source>
</reference>
<name>A0A420WQ20_9PROT</name>
<proteinExistence type="predicted"/>